<name>A0A7S3QIY0_9STRA</name>
<organism evidence="2">
    <name type="scientific">Chaetoceros debilis</name>
    <dbReference type="NCBI Taxonomy" id="122233"/>
    <lineage>
        <taxon>Eukaryota</taxon>
        <taxon>Sar</taxon>
        <taxon>Stramenopiles</taxon>
        <taxon>Ochrophyta</taxon>
        <taxon>Bacillariophyta</taxon>
        <taxon>Coscinodiscophyceae</taxon>
        <taxon>Chaetocerotophycidae</taxon>
        <taxon>Chaetocerotales</taxon>
        <taxon>Chaetocerotaceae</taxon>
        <taxon>Chaetoceros</taxon>
    </lineage>
</organism>
<dbReference type="InterPro" id="IPR036770">
    <property type="entry name" value="Ankyrin_rpt-contain_sf"/>
</dbReference>
<proteinExistence type="predicted"/>
<dbReference type="SUPFAM" id="SSF48403">
    <property type="entry name" value="Ankyrin repeat"/>
    <property type="match status" value="1"/>
</dbReference>
<feature type="compositionally biased region" description="Low complexity" evidence="1">
    <location>
        <begin position="1"/>
        <end position="14"/>
    </location>
</feature>
<accession>A0A7S3QIY0</accession>
<gene>
    <name evidence="2" type="ORF">CDEB00056_LOCUS23707</name>
</gene>
<evidence type="ECO:0000313" key="2">
    <source>
        <dbReference type="EMBL" id="CAE0478854.1"/>
    </source>
</evidence>
<reference evidence="2" key="1">
    <citation type="submission" date="2021-01" db="EMBL/GenBank/DDBJ databases">
        <authorList>
            <person name="Corre E."/>
            <person name="Pelletier E."/>
            <person name="Niang G."/>
            <person name="Scheremetjew M."/>
            <person name="Finn R."/>
            <person name="Kale V."/>
            <person name="Holt S."/>
            <person name="Cochrane G."/>
            <person name="Meng A."/>
            <person name="Brown T."/>
            <person name="Cohen L."/>
        </authorList>
    </citation>
    <scope>NUCLEOTIDE SEQUENCE</scope>
    <source>
        <strain evidence="2">MM31A-1</strain>
    </source>
</reference>
<protein>
    <submittedName>
        <fullName evidence="2">Uncharacterized protein</fullName>
    </submittedName>
</protein>
<feature type="region of interest" description="Disordered" evidence="1">
    <location>
        <begin position="1"/>
        <end position="22"/>
    </location>
</feature>
<dbReference type="AlphaFoldDB" id="A0A7S3QIY0"/>
<dbReference type="EMBL" id="HBIO01030958">
    <property type="protein sequence ID" value="CAE0478854.1"/>
    <property type="molecule type" value="Transcribed_RNA"/>
</dbReference>
<sequence length="279" mass="30902">MSSNSFSMGSNNGNQPKSNSDSSNFGGSWYIDAGVPPLFQLVRQGKWRQLQTKLKSKTIANLIAERDGTGLSLLGVALGSHAPLDILKMIVSVDESQLHAVDMYGASSLHLACLNGSPPEAVEYILSQNHSLVTSRDHDRRAPLHHAVECICRAEIEFNQGIRIIDLLCEVDATMIHEQDLSGHAPLDLVHCAINNKSMKGLHAMQRLDFIFKMLRSISIEVYKLKKRLWEDKIPFENKKLIVGTVCTQSTSSLTNPSMGRSIAPKSLDLFVYDREGMN</sequence>
<dbReference type="Gene3D" id="1.25.40.20">
    <property type="entry name" value="Ankyrin repeat-containing domain"/>
    <property type="match status" value="1"/>
</dbReference>
<evidence type="ECO:0000256" key="1">
    <source>
        <dbReference type="SAM" id="MobiDB-lite"/>
    </source>
</evidence>